<feature type="compositionally biased region" description="Polar residues" evidence="1">
    <location>
        <begin position="202"/>
        <end position="227"/>
    </location>
</feature>
<reference evidence="2" key="1">
    <citation type="submission" date="2020-05" db="EMBL/GenBank/DDBJ databases">
        <authorList>
            <person name="Chiriac C."/>
            <person name="Salcher M."/>
            <person name="Ghai R."/>
            <person name="Kavagutti S V."/>
        </authorList>
    </citation>
    <scope>NUCLEOTIDE SEQUENCE</scope>
</reference>
<feature type="region of interest" description="Disordered" evidence="1">
    <location>
        <begin position="1"/>
        <end position="28"/>
    </location>
</feature>
<evidence type="ECO:0000313" key="2">
    <source>
        <dbReference type="EMBL" id="CAB5222604.1"/>
    </source>
</evidence>
<accession>A0A6J7X2U6</accession>
<sequence length="242" mass="26529">MTDFNPEGVVDTAPLEGSEASSTNVNWEDKYRSEVADRVKERERYKPIAQTFAKMHPDDARAVQDFANAFASGDTDTAVRWMVDNARTLAGERFDTFISPQAQVAIGQQAVQDGQSAGLTPSQVEQLVEQRMNQFAQAQVQTQYERQIEETLAQHGLQPDTPLATAAIVAASRRSDLDLSMAIREMEDQVLSQAQQIATKRSAAGSQMGTPIVNGQASTNLAGQNMTPRERAMARLEQNGLN</sequence>
<feature type="region of interest" description="Disordered" evidence="1">
    <location>
        <begin position="202"/>
        <end position="230"/>
    </location>
</feature>
<protein>
    <submittedName>
        <fullName evidence="2">Uncharacterized protein</fullName>
    </submittedName>
</protein>
<organism evidence="2">
    <name type="scientific">uncultured Caudovirales phage</name>
    <dbReference type="NCBI Taxonomy" id="2100421"/>
    <lineage>
        <taxon>Viruses</taxon>
        <taxon>Duplodnaviria</taxon>
        <taxon>Heunggongvirae</taxon>
        <taxon>Uroviricota</taxon>
        <taxon>Caudoviricetes</taxon>
        <taxon>Peduoviridae</taxon>
        <taxon>Maltschvirus</taxon>
        <taxon>Maltschvirus maltsch</taxon>
    </lineage>
</organism>
<gene>
    <name evidence="2" type="ORF">UFOVP366_13</name>
</gene>
<dbReference type="EMBL" id="LR798308">
    <property type="protein sequence ID" value="CAB5222604.1"/>
    <property type="molecule type" value="Genomic_DNA"/>
</dbReference>
<proteinExistence type="predicted"/>
<name>A0A6J7X2U6_9CAUD</name>
<evidence type="ECO:0000256" key="1">
    <source>
        <dbReference type="SAM" id="MobiDB-lite"/>
    </source>
</evidence>